<keyword evidence="4" id="KW-0812">Transmembrane</keyword>
<feature type="transmembrane region" description="Helical" evidence="4">
    <location>
        <begin position="177"/>
        <end position="202"/>
    </location>
</feature>
<reference evidence="5" key="1">
    <citation type="journal article" date="2020" name="mSystems">
        <title>Genome- and Community-Level Interaction Insights into Carbon Utilization and Element Cycling Functions of Hydrothermarchaeota in Hydrothermal Sediment.</title>
        <authorList>
            <person name="Zhou Z."/>
            <person name="Liu Y."/>
            <person name="Xu W."/>
            <person name="Pan J."/>
            <person name="Luo Z.H."/>
            <person name="Li M."/>
        </authorList>
    </citation>
    <scope>NUCLEOTIDE SEQUENCE [LARGE SCALE GENOMIC DNA]</scope>
    <source>
        <strain evidence="5">SpSt-855</strain>
    </source>
</reference>
<keyword evidence="1 2" id="KW-0808">Transferase</keyword>
<dbReference type="PROSITE" id="PS00379">
    <property type="entry name" value="CDP_ALCOHOL_P_TRANSF"/>
    <property type="match status" value="1"/>
</dbReference>
<evidence type="ECO:0000256" key="3">
    <source>
        <dbReference type="SAM" id="MobiDB-lite"/>
    </source>
</evidence>
<feature type="transmembrane region" description="Helical" evidence="4">
    <location>
        <begin position="20"/>
        <end position="41"/>
    </location>
</feature>
<comment type="similarity">
    <text evidence="2">Belongs to the CDP-alcohol phosphatidyltransferase class-I family.</text>
</comment>
<feature type="compositionally biased region" description="Polar residues" evidence="3">
    <location>
        <begin position="233"/>
        <end position="249"/>
    </location>
</feature>
<dbReference type="InterPro" id="IPR048254">
    <property type="entry name" value="CDP_ALCOHOL_P_TRANSF_CS"/>
</dbReference>
<evidence type="ECO:0000256" key="4">
    <source>
        <dbReference type="SAM" id="Phobius"/>
    </source>
</evidence>
<feature type="region of interest" description="Disordered" evidence="3">
    <location>
        <begin position="226"/>
        <end position="249"/>
    </location>
</feature>
<dbReference type="Gene3D" id="1.20.120.1760">
    <property type="match status" value="1"/>
</dbReference>
<dbReference type="Pfam" id="PF01066">
    <property type="entry name" value="CDP-OH_P_transf"/>
    <property type="match status" value="1"/>
</dbReference>
<dbReference type="EMBL" id="DTKL01000043">
    <property type="protein sequence ID" value="HGY94484.1"/>
    <property type="molecule type" value="Genomic_DNA"/>
</dbReference>
<gene>
    <name evidence="5" type="ORF">ENW50_07345</name>
</gene>
<comment type="caution">
    <text evidence="5">The sequence shown here is derived from an EMBL/GenBank/DDBJ whole genome shotgun (WGS) entry which is preliminary data.</text>
</comment>
<dbReference type="GO" id="GO:0008654">
    <property type="term" value="P:phospholipid biosynthetic process"/>
    <property type="evidence" value="ECO:0007669"/>
    <property type="project" value="InterPro"/>
</dbReference>
<feature type="transmembrane region" description="Helical" evidence="4">
    <location>
        <begin position="48"/>
        <end position="66"/>
    </location>
</feature>
<dbReference type="GO" id="GO:0016780">
    <property type="term" value="F:phosphotransferase activity, for other substituted phosphate groups"/>
    <property type="evidence" value="ECO:0007669"/>
    <property type="project" value="InterPro"/>
</dbReference>
<organism evidence="5">
    <name type="scientific">Acidobacterium capsulatum</name>
    <dbReference type="NCBI Taxonomy" id="33075"/>
    <lineage>
        <taxon>Bacteria</taxon>
        <taxon>Pseudomonadati</taxon>
        <taxon>Acidobacteriota</taxon>
        <taxon>Terriglobia</taxon>
        <taxon>Terriglobales</taxon>
        <taxon>Acidobacteriaceae</taxon>
        <taxon>Acidobacterium</taxon>
    </lineage>
</organism>
<dbReference type="InterPro" id="IPR000462">
    <property type="entry name" value="CDP-OH_P_trans"/>
</dbReference>
<name>A0A7V5CTE2_9BACT</name>
<keyword evidence="4" id="KW-1133">Transmembrane helix</keyword>
<feature type="transmembrane region" description="Helical" evidence="4">
    <location>
        <begin position="113"/>
        <end position="131"/>
    </location>
</feature>
<protein>
    <submittedName>
        <fullName evidence="5">CDP-alcohol phosphatidyltransferase family protein</fullName>
    </submittedName>
</protein>
<dbReference type="InterPro" id="IPR043130">
    <property type="entry name" value="CDP-OH_PTrfase_TM_dom"/>
</dbReference>
<feature type="transmembrane region" description="Helical" evidence="4">
    <location>
        <begin position="72"/>
        <end position="92"/>
    </location>
</feature>
<sequence length="249" mass="27576">MAVPNPQNERNPQPRHSHSWTLAFGKACGVLLQAIVNGLALTRISPNVLTFIGLVINIGAAVLFGFANEQNYVRMFLYAGLVIIGAGIFDMVDGRVARQTKQITVFGAFFDSVIDRYSDVVLFFGLIVFYARGNRYFYVDLSAFVMVTSLMVSYTRARAEALIGKCKVGFMERPERIVLIILGALFDRWGAMAPVLWVLAVLSTITVIHRIRYTYDMTKHLAPLSPGEPMPTPSQISLARSSNLPSPNV</sequence>
<proteinExistence type="inferred from homology"/>
<evidence type="ECO:0000313" key="5">
    <source>
        <dbReference type="EMBL" id="HGY94484.1"/>
    </source>
</evidence>
<dbReference type="GO" id="GO:0016020">
    <property type="term" value="C:membrane"/>
    <property type="evidence" value="ECO:0007669"/>
    <property type="project" value="InterPro"/>
</dbReference>
<keyword evidence="4" id="KW-0472">Membrane</keyword>
<dbReference type="AlphaFoldDB" id="A0A7V5CTE2"/>
<accession>A0A7V5CTE2</accession>
<evidence type="ECO:0000256" key="2">
    <source>
        <dbReference type="RuleBase" id="RU003750"/>
    </source>
</evidence>
<evidence type="ECO:0000256" key="1">
    <source>
        <dbReference type="ARBA" id="ARBA00022679"/>
    </source>
</evidence>